<name>A0A2W5TPC5_CERSP</name>
<gene>
    <name evidence="2" type="ORF">DI533_10460</name>
</gene>
<dbReference type="Proteomes" id="UP000248975">
    <property type="component" value="Unassembled WGS sequence"/>
</dbReference>
<dbReference type="Pfam" id="PF10135">
    <property type="entry name" value="Rod-binding"/>
    <property type="match status" value="1"/>
</dbReference>
<feature type="domain" description="Flagellar protein FlgJ N-terminal" evidence="1">
    <location>
        <begin position="42"/>
        <end position="82"/>
    </location>
</feature>
<dbReference type="InterPro" id="IPR019301">
    <property type="entry name" value="Flagellar_prot_FlgJ_N"/>
</dbReference>
<dbReference type="AlphaFoldDB" id="A0A2W5TPC5"/>
<evidence type="ECO:0000259" key="1">
    <source>
        <dbReference type="Pfam" id="PF10135"/>
    </source>
</evidence>
<dbReference type="EMBL" id="QFQS01000002">
    <property type="protein sequence ID" value="PZQ97597.1"/>
    <property type="molecule type" value="Genomic_DNA"/>
</dbReference>
<reference evidence="2 3" key="1">
    <citation type="submission" date="2017-08" db="EMBL/GenBank/DDBJ databases">
        <title>Infants hospitalized years apart are colonized by the same room-sourced microbial strains.</title>
        <authorList>
            <person name="Brooks B."/>
            <person name="Olm M.R."/>
            <person name="Firek B.A."/>
            <person name="Baker R."/>
            <person name="Thomas B.C."/>
            <person name="Morowitz M.J."/>
            <person name="Banfield J.F."/>
        </authorList>
    </citation>
    <scope>NUCLEOTIDE SEQUENCE [LARGE SCALE GENOMIC DNA]</scope>
    <source>
        <strain evidence="2">S2_003_000_R2_11</strain>
    </source>
</reference>
<keyword evidence="2" id="KW-0969">Cilium</keyword>
<keyword evidence="2" id="KW-0282">Flagellum</keyword>
<evidence type="ECO:0000313" key="2">
    <source>
        <dbReference type="EMBL" id="PZQ97597.1"/>
    </source>
</evidence>
<accession>A0A2W5TPC5</accession>
<comment type="caution">
    <text evidence="2">The sequence shown here is derived from an EMBL/GenBank/DDBJ whole genome shotgun (WGS) entry which is preliminary data.</text>
</comment>
<keyword evidence="2" id="KW-0966">Cell projection</keyword>
<organism evidence="2 3">
    <name type="scientific">Cereibacter sphaeroides</name>
    <name type="common">Rhodobacter sphaeroides</name>
    <dbReference type="NCBI Taxonomy" id="1063"/>
    <lineage>
        <taxon>Bacteria</taxon>
        <taxon>Pseudomonadati</taxon>
        <taxon>Pseudomonadota</taxon>
        <taxon>Alphaproteobacteria</taxon>
        <taxon>Rhodobacterales</taxon>
        <taxon>Paracoccaceae</taxon>
        <taxon>Cereibacter</taxon>
    </lineage>
</organism>
<sequence length="94" mass="9836">MEISPVASPGQPKSDNAARLRQLSQQLEANFLAEMLNQAGLGQTSSSFGGGVGEDQFASFLRQEQASAMVRAGGIGLAEQFFKAMTEGGDAKRG</sequence>
<proteinExistence type="predicted"/>
<evidence type="ECO:0000313" key="3">
    <source>
        <dbReference type="Proteomes" id="UP000248975"/>
    </source>
</evidence>
<protein>
    <submittedName>
        <fullName evidence="2">Flagellar biosynthesis protein FlgJ</fullName>
    </submittedName>
</protein>